<dbReference type="GO" id="GO:0005524">
    <property type="term" value="F:ATP binding"/>
    <property type="evidence" value="ECO:0007669"/>
    <property type="project" value="UniProtKB-KW"/>
</dbReference>
<keyword evidence="2" id="KW-0547">Nucleotide-binding</keyword>
<feature type="domain" description="AAA+ ATPase" evidence="5">
    <location>
        <begin position="267"/>
        <end position="394"/>
    </location>
</feature>
<dbReference type="InterPro" id="IPR050221">
    <property type="entry name" value="26S_Proteasome_ATPase"/>
</dbReference>
<gene>
    <name evidence="6" type="ORF">DJ010_00595</name>
</gene>
<evidence type="ECO:0000256" key="2">
    <source>
        <dbReference type="ARBA" id="ARBA00022741"/>
    </source>
</evidence>
<dbReference type="RefSeq" id="WP_109691696.1">
    <property type="nucleotide sequence ID" value="NZ_QGDD01000001.1"/>
</dbReference>
<dbReference type="SMART" id="SM00382">
    <property type="entry name" value="AAA"/>
    <property type="match status" value="1"/>
</dbReference>
<keyword evidence="3" id="KW-0067">ATP-binding</keyword>
<dbReference type="Proteomes" id="UP000245507">
    <property type="component" value="Unassembled WGS sequence"/>
</dbReference>
<dbReference type="InterPro" id="IPR003593">
    <property type="entry name" value="AAA+_ATPase"/>
</dbReference>
<accession>A0A316TLQ9</accession>
<evidence type="ECO:0000256" key="4">
    <source>
        <dbReference type="SAM" id="MobiDB-lite"/>
    </source>
</evidence>
<dbReference type="SUPFAM" id="SSF52540">
    <property type="entry name" value="P-loop containing nucleoside triphosphate hydrolases"/>
    <property type="match status" value="1"/>
</dbReference>
<name>A0A316TLQ9_9ACTN</name>
<evidence type="ECO:0000256" key="3">
    <source>
        <dbReference type="ARBA" id="ARBA00022840"/>
    </source>
</evidence>
<keyword evidence="7" id="KW-1185">Reference proteome</keyword>
<dbReference type="InterPro" id="IPR003959">
    <property type="entry name" value="ATPase_AAA_core"/>
</dbReference>
<dbReference type="OrthoDB" id="9809379at2"/>
<dbReference type="InterPro" id="IPR027417">
    <property type="entry name" value="P-loop_NTPase"/>
</dbReference>
<dbReference type="AlphaFoldDB" id="A0A316TLQ9"/>
<feature type="region of interest" description="Disordered" evidence="4">
    <location>
        <begin position="1"/>
        <end position="23"/>
    </location>
</feature>
<organism evidence="6 7">
    <name type="scientific">Nocardioides silvaticus</name>
    <dbReference type="NCBI Taxonomy" id="2201891"/>
    <lineage>
        <taxon>Bacteria</taxon>
        <taxon>Bacillati</taxon>
        <taxon>Actinomycetota</taxon>
        <taxon>Actinomycetes</taxon>
        <taxon>Propionibacteriales</taxon>
        <taxon>Nocardioidaceae</taxon>
        <taxon>Nocardioides</taxon>
    </lineage>
</organism>
<dbReference type="EMBL" id="QGDD01000001">
    <property type="protein sequence ID" value="PWN04189.1"/>
    <property type="molecule type" value="Genomic_DNA"/>
</dbReference>
<dbReference type="GO" id="GO:0016887">
    <property type="term" value="F:ATP hydrolysis activity"/>
    <property type="evidence" value="ECO:0007669"/>
    <property type="project" value="InterPro"/>
</dbReference>
<sequence length="494" mass="54560">MSMSFSAGPPVAQPADDRSPQLSDVGRYGRYVLQRFVSKARTVDQPTFRSVLTDHLGPEVHELPVIVEQWRAYEHVNVQGALDVVLDEYGDRARIIGVAGHRHHGSFGIADLLGDDRWMMHGPRPGNVTRISLPSGPGGETRECLRVALLLLGDGDDRMAVLFRGPDPEADSREVTLEIVAHQPDRAESLGRRLRDLALEHNVYRGQVVSFGGSMFGERGSLLRFRERPTMAREDLILPTETFDDLRRQVVGVARNSARLRAAGQHLKRGILLYGPPGVGKTHSVRYLISELVGTTVVELTGETLHGISEACSVARSLQPAMIVVEDVDLIAEERSRYGGATPLLFTLLNEMDGLDEDADVVFLLTTNRADLLEPALASRPGRVDQAVHIEVPDRTSRRRLIELYRGSLDLDLSGIDSVLDRTDGVTASFLKELLRRSAVVAADRDEQPDNHPLVVTAADLDLALDDLLDTRNQMTRAVLGFRSDLKDVDEDFD</sequence>
<comment type="caution">
    <text evidence="6">The sequence shown here is derived from an EMBL/GenBank/DDBJ whole genome shotgun (WGS) entry which is preliminary data.</text>
</comment>
<dbReference type="PANTHER" id="PTHR23073">
    <property type="entry name" value="26S PROTEASOME REGULATORY SUBUNIT"/>
    <property type="match status" value="1"/>
</dbReference>
<dbReference type="Gene3D" id="1.10.8.60">
    <property type="match status" value="1"/>
</dbReference>
<dbReference type="CDD" id="cd19481">
    <property type="entry name" value="RecA-like_protease"/>
    <property type="match status" value="1"/>
</dbReference>
<evidence type="ECO:0000256" key="1">
    <source>
        <dbReference type="ARBA" id="ARBA00006914"/>
    </source>
</evidence>
<comment type="similarity">
    <text evidence="1">Belongs to the AAA ATPase family.</text>
</comment>
<dbReference type="Gene3D" id="3.40.50.300">
    <property type="entry name" value="P-loop containing nucleotide triphosphate hydrolases"/>
    <property type="match status" value="1"/>
</dbReference>
<evidence type="ECO:0000259" key="5">
    <source>
        <dbReference type="SMART" id="SM00382"/>
    </source>
</evidence>
<proteinExistence type="inferred from homology"/>
<evidence type="ECO:0000313" key="6">
    <source>
        <dbReference type="EMBL" id="PWN04189.1"/>
    </source>
</evidence>
<reference evidence="6 7" key="1">
    <citation type="submission" date="2018-05" db="EMBL/GenBank/DDBJ databases">
        <title>Nocardioides silvaticus genome.</title>
        <authorList>
            <person name="Li C."/>
            <person name="Wang G."/>
        </authorList>
    </citation>
    <scope>NUCLEOTIDE SEQUENCE [LARGE SCALE GENOMIC DNA]</scope>
    <source>
        <strain evidence="6 7">CCTCC AB 2018079</strain>
    </source>
</reference>
<evidence type="ECO:0000313" key="7">
    <source>
        <dbReference type="Proteomes" id="UP000245507"/>
    </source>
</evidence>
<protein>
    <submittedName>
        <fullName evidence="6">AAA family ATPase</fullName>
    </submittedName>
</protein>
<dbReference type="Pfam" id="PF00004">
    <property type="entry name" value="AAA"/>
    <property type="match status" value="1"/>
</dbReference>